<dbReference type="STRING" id="105785.A0A2J7RRE5"/>
<keyword evidence="5" id="KW-1185">Reference proteome</keyword>
<sequence length="134" mass="15109">MATYFGEVVEQSSRAFWGDECDSGDDVHSDSTRNWRKLEVSPSPTQLMSSRIKLFLVVHGPLTEGFVEACFLDKGVPIAEINEAETEGEESFRRRKRKSSAIYSLLSDVLLCICSSHLDMAQSFDFTEKVCNFL</sequence>
<reference evidence="4 5" key="1">
    <citation type="submission" date="2017-12" db="EMBL/GenBank/DDBJ databases">
        <title>Hemimetabolous genomes reveal molecular basis of termite eusociality.</title>
        <authorList>
            <person name="Harrison M.C."/>
            <person name="Jongepier E."/>
            <person name="Robertson H.M."/>
            <person name="Arning N."/>
            <person name="Bitard-Feildel T."/>
            <person name="Chao H."/>
            <person name="Childers C.P."/>
            <person name="Dinh H."/>
            <person name="Doddapaneni H."/>
            <person name="Dugan S."/>
            <person name="Gowin J."/>
            <person name="Greiner C."/>
            <person name="Han Y."/>
            <person name="Hu H."/>
            <person name="Hughes D.S.T."/>
            <person name="Huylmans A.-K."/>
            <person name="Kemena C."/>
            <person name="Kremer L.P.M."/>
            <person name="Lee S.L."/>
            <person name="Lopez-Ezquerra A."/>
            <person name="Mallet L."/>
            <person name="Monroy-Kuhn J.M."/>
            <person name="Moser A."/>
            <person name="Murali S.C."/>
            <person name="Muzny D.M."/>
            <person name="Otani S."/>
            <person name="Piulachs M.-D."/>
            <person name="Poelchau M."/>
            <person name="Qu J."/>
            <person name="Schaub F."/>
            <person name="Wada-Katsumata A."/>
            <person name="Worley K.C."/>
            <person name="Xie Q."/>
            <person name="Ylla G."/>
            <person name="Poulsen M."/>
            <person name="Gibbs R.A."/>
            <person name="Schal C."/>
            <person name="Richards S."/>
            <person name="Belles X."/>
            <person name="Korb J."/>
            <person name="Bornberg-Bauer E."/>
        </authorList>
    </citation>
    <scope>NUCLEOTIDE SEQUENCE [LARGE SCALE GENOMIC DNA]</scope>
    <source>
        <tissue evidence="4">Whole body</tissue>
    </source>
</reference>
<accession>A0A2J7RRE5</accession>
<dbReference type="EMBL" id="NEVH01000607">
    <property type="protein sequence ID" value="PNF43404.1"/>
    <property type="molecule type" value="Genomic_DNA"/>
</dbReference>
<keyword evidence="3" id="KW-0143">Chaperone</keyword>
<evidence type="ECO:0000256" key="3">
    <source>
        <dbReference type="ARBA" id="ARBA00023186"/>
    </source>
</evidence>
<organism evidence="4 5">
    <name type="scientific">Cryptotermes secundus</name>
    <dbReference type="NCBI Taxonomy" id="105785"/>
    <lineage>
        <taxon>Eukaryota</taxon>
        <taxon>Metazoa</taxon>
        <taxon>Ecdysozoa</taxon>
        <taxon>Arthropoda</taxon>
        <taxon>Hexapoda</taxon>
        <taxon>Insecta</taxon>
        <taxon>Pterygota</taxon>
        <taxon>Neoptera</taxon>
        <taxon>Polyneoptera</taxon>
        <taxon>Dictyoptera</taxon>
        <taxon>Blattodea</taxon>
        <taxon>Blattoidea</taxon>
        <taxon>Termitoidae</taxon>
        <taxon>Kalotermitidae</taxon>
        <taxon>Cryptotermitinae</taxon>
        <taxon>Cryptotermes</taxon>
    </lineage>
</organism>
<dbReference type="Proteomes" id="UP000235965">
    <property type="component" value="Unassembled WGS sequence"/>
</dbReference>
<dbReference type="GO" id="GO:0080129">
    <property type="term" value="P:proteasome core complex assembly"/>
    <property type="evidence" value="ECO:0007669"/>
    <property type="project" value="TreeGrafter"/>
</dbReference>
<dbReference type="InParanoid" id="A0A2J7RRE5"/>
<evidence type="ECO:0000313" key="4">
    <source>
        <dbReference type="EMBL" id="PNF43404.1"/>
    </source>
</evidence>
<dbReference type="AlphaFoldDB" id="A0A2J7RRE5"/>
<comment type="caution">
    <text evidence="4">The sequence shown here is derived from an EMBL/GenBank/DDBJ whole genome shotgun (WGS) entry which is preliminary data.</text>
</comment>
<protein>
    <recommendedName>
        <fullName evidence="2">Proteasome assembly chaperone 1</fullName>
    </recommendedName>
</protein>
<dbReference type="PANTHER" id="PTHR15069">
    <property type="entry name" value="PROTEASOME ASSEMBLY CHAPERONE 1"/>
    <property type="match status" value="1"/>
</dbReference>
<gene>
    <name evidence="4" type="ORF">B7P43_G13444</name>
</gene>
<evidence type="ECO:0000256" key="1">
    <source>
        <dbReference type="ARBA" id="ARBA00005261"/>
    </source>
</evidence>
<dbReference type="InterPro" id="IPR016565">
    <property type="entry name" value="Proteasome_assmbl_chp_1"/>
</dbReference>
<dbReference type="GO" id="GO:0070628">
    <property type="term" value="F:proteasome binding"/>
    <property type="evidence" value="ECO:0007669"/>
    <property type="project" value="TreeGrafter"/>
</dbReference>
<dbReference type="PANTHER" id="PTHR15069:SF1">
    <property type="entry name" value="PROTEASOME ASSEMBLY CHAPERONE 1"/>
    <property type="match status" value="1"/>
</dbReference>
<proteinExistence type="inferred from homology"/>
<evidence type="ECO:0000256" key="2">
    <source>
        <dbReference type="ARBA" id="ARBA00019180"/>
    </source>
</evidence>
<comment type="similarity">
    <text evidence="1">Belongs to the PSMG1 family.</text>
</comment>
<name>A0A2J7RRE5_9NEOP</name>
<dbReference type="OrthoDB" id="17536at2759"/>
<evidence type="ECO:0000313" key="5">
    <source>
        <dbReference type="Proteomes" id="UP000235965"/>
    </source>
</evidence>
<dbReference type="GO" id="GO:0005783">
    <property type="term" value="C:endoplasmic reticulum"/>
    <property type="evidence" value="ECO:0007669"/>
    <property type="project" value="InterPro"/>
</dbReference>